<dbReference type="Gene3D" id="3.40.50.10750">
    <property type="entry name" value="Isocitrate/Isopropylmalate dehydrogenase-like"/>
    <property type="match status" value="1"/>
</dbReference>
<comment type="catalytic activity">
    <reaction evidence="12">
        <text>acetyl-CoA + phosphate = acetyl phosphate + CoA</text>
        <dbReference type="Rhea" id="RHEA:19521"/>
        <dbReference type="ChEBI" id="CHEBI:22191"/>
        <dbReference type="ChEBI" id="CHEBI:43474"/>
        <dbReference type="ChEBI" id="CHEBI:57287"/>
        <dbReference type="ChEBI" id="CHEBI:57288"/>
        <dbReference type="EC" id="2.3.1.8"/>
    </reaction>
</comment>
<dbReference type="SUPFAM" id="SSF52540">
    <property type="entry name" value="P-loop containing nucleoside triphosphate hydrolases"/>
    <property type="match status" value="1"/>
</dbReference>
<comment type="similarity">
    <text evidence="3 12">In the C-terminal section; belongs to the phosphate acetyltransferase and butyryltransferase family.</text>
</comment>
<dbReference type="InterPro" id="IPR042112">
    <property type="entry name" value="P_AcTrfase_dom2"/>
</dbReference>
<dbReference type="NCBIfam" id="NF007233">
    <property type="entry name" value="PRK09653.1"/>
    <property type="match status" value="1"/>
</dbReference>
<dbReference type="SUPFAM" id="SSF53659">
    <property type="entry name" value="Isocitrate/Isopropylmalate dehydrogenase-like"/>
    <property type="match status" value="1"/>
</dbReference>
<dbReference type="SUPFAM" id="SSF75138">
    <property type="entry name" value="HprK N-terminal domain-like"/>
    <property type="match status" value="1"/>
</dbReference>
<dbReference type="Pfam" id="PF13500">
    <property type="entry name" value="AAA_26"/>
    <property type="match status" value="1"/>
</dbReference>
<name>A0A5S9IND5_UABAM</name>
<comment type="subunit">
    <text evidence="5">Homohexamer.</text>
</comment>
<dbReference type="Gene3D" id="3.40.50.10950">
    <property type="match status" value="1"/>
</dbReference>
<evidence type="ECO:0000256" key="9">
    <source>
        <dbReference type="ARBA" id="ARBA00022679"/>
    </source>
</evidence>
<reference evidence="15 16" key="1">
    <citation type="submission" date="2019-08" db="EMBL/GenBank/DDBJ databases">
        <title>Complete genome sequence of Candidatus Uab amorphum.</title>
        <authorList>
            <person name="Shiratori T."/>
            <person name="Suzuki S."/>
            <person name="Kakizawa Y."/>
            <person name="Ishida K."/>
        </authorList>
    </citation>
    <scope>NUCLEOTIDE SEQUENCE [LARGE SCALE GENOMIC DNA]</scope>
    <source>
        <strain evidence="15 16">SRT547</strain>
    </source>
</reference>
<comment type="pathway">
    <text evidence="2 12">Metabolic intermediate biosynthesis; acetyl-CoA biosynthesis; acetyl-CoA from acetate: step 2/2.</text>
</comment>
<dbReference type="GO" id="GO:0008959">
    <property type="term" value="F:phosphate acetyltransferase activity"/>
    <property type="evidence" value="ECO:0007669"/>
    <property type="project" value="UniProtKB-EC"/>
</dbReference>
<evidence type="ECO:0000256" key="12">
    <source>
        <dbReference type="PIRNR" id="PIRNR006107"/>
    </source>
</evidence>
<dbReference type="AlphaFoldDB" id="A0A5S9IND5"/>
<evidence type="ECO:0000259" key="13">
    <source>
        <dbReference type="Pfam" id="PF01515"/>
    </source>
</evidence>
<dbReference type="InterPro" id="IPR028979">
    <property type="entry name" value="Ser_kin/Pase_Hpr-like_N_sf"/>
</dbReference>
<evidence type="ECO:0000313" key="15">
    <source>
        <dbReference type="EMBL" id="BBM85049.1"/>
    </source>
</evidence>
<evidence type="ECO:0000256" key="1">
    <source>
        <dbReference type="ARBA" id="ARBA00004496"/>
    </source>
</evidence>
<dbReference type="EMBL" id="AP019860">
    <property type="protein sequence ID" value="BBM85049.1"/>
    <property type="molecule type" value="Genomic_DNA"/>
</dbReference>
<dbReference type="Proteomes" id="UP000326354">
    <property type="component" value="Chromosome"/>
</dbReference>
<comment type="domain">
    <text evidence="12">The N-terminal region seems to be important for proper quaternary structure. The C-terminal region contains the substrate-binding site.</text>
</comment>
<evidence type="ECO:0000256" key="7">
    <source>
        <dbReference type="ARBA" id="ARBA00021528"/>
    </source>
</evidence>
<comment type="similarity">
    <text evidence="4 12">In the N-terminal section; belongs to the CobB/CobQ family.</text>
</comment>
<dbReference type="GO" id="GO:0006085">
    <property type="term" value="P:acetyl-CoA biosynthetic process"/>
    <property type="evidence" value="ECO:0007669"/>
    <property type="project" value="UniProtKB-UniPathway"/>
</dbReference>
<evidence type="ECO:0000256" key="8">
    <source>
        <dbReference type="ARBA" id="ARBA00022490"/>
    </source>
</evidence>
<evidence type="ECO:0000256" key="10">
    <source>
        <dbReference type="ARBA" id="ARBA00023315"/>
    </source>
</evidence>
<dbReference type="InterPro" id="IPR002505">
    <property type="entry name" value="PTA_PTB"/>
</dbReference>
<comment type="function">
    <text evidence="12">Involved in acetate metabolism.</text>
</comment>
<feature type="domain" description="DRTGG" evidence="14">
    <location>
        <begin position="199"/>
        <end position="310"/>
    </location>
</feature>
<dbReference type="InterPro" id="IPR042113">
    <property type="entry name" value="P_AcTrfase_dom1"/>
</dbReference>
<dbReference type="NCBIfam" id="NF004167">
    <property type="entry name" value="PRK05632.1"/>
    <property type="match status" value="1"/>
</dbReference>
<keyword evidence="9 12" id="KW-0808">Transferase</keyword>
<evidence type="ECO:0000256" key="3">
    <source>
        <dbReference type="ARBA" id="ARBA00008756"/>
    </source>
</evidence>
<dbReference type="Gene3D" id="3.40.1390.20">
    <property type="entry name" value="HprK N-terminal domain-like"/>
    <property type="match status" value="1"/>
</dbReference>
<feature type="domain" description="Phosphate acetyl/butaryl transferase" evidence="13">
    <location>
        <begin position="354"/>
        <end position="671"/>
    </location>
</feature>
<dbReference type="OrthoDB" id="9805787at2"/>
<dbReference type="InterPro" id="IPR010766">
    <property type="entry name" value="DRTGG"/>
</dbReference>
<gene>
    <name evidence="15" type="ORF">UABAM_03412</name>
</gene>
<dbReference type="PANTHER" id="PTHR43356:SF3">
    <property type="entry name" value="PHOSPHATE ACETYLTRANSFERASE"/>
    <property type="match status" value="1"/>
</dbReference>
<accession>A0A5S9IND5</accession>
<dbReference type="InterPro" id="IPR027417">
    <property type="entry name" value="P-loop_NTPase"/>
</dbReference>
<dbReference type="GO" id="GO:0005737">
    <property type="term" value="C:cytoplasm"/>
    <property type="evidence" value="ECO:0007669"/>
    <property type="project" value="UniProtKB-SubCell"/>
</dbReference>
<sequence length="680" mass="75840">MANNLYITTTEAQSGKSLITLGVMELLLQHIPNVGFFRPIIARDEDRDIEMIRSYFNLEFDYELMYGCKGERALDLITNGQQDVLLSQILEKYKVLEERCDFVLCEGTDYRGITSSFEFDINAEIATMLNCPVLLVINGKGKSLERINDSIRFSKEVFAEKECLVVATIINRLEGKYEEKDTYSIPENTILTSPTVSNVKNMLRAEVMYGEEYLNRNIEGYTVATSHKILPQLKNKHLVVTTGDREDVIFTSAVSFVAKKGKNVSGIVLSGNHALSEDVLMLLRNIEMFHVPILRCSDNIYSVIAQIQKMYSEITPYDERKVLTSLQIFERHINREALQQAIEFSKPHSITPKMFEYSLIAQARRDKVRIVLPEGNEERVLKAAEIVCKRDFAHLILLGNPQQITEKINRLDLNLDDVEIIDPKESPKLEEFAQQYYEMRKHKGLSLDVSREVVTNENYFGTLLVHNEEADGMVSGSVHTTAQTIRPALQIVGTSEGSSIVSSVFFMCLRNRVLVYGDCAINPNPTAEQLAEIAIASGETAKIFGIDPRIAMLSYSTGASGKGIDVEKVAQATQIAQDKNSGLLLEGPIQYDAAVDLEVAKTKLPDSKVAGRATVFVFPDLNTGNNTYKAVQRSTGALAIGPVLQGLKKPINDLSRGCTVTDIVNTIAITAIQAQRSRQS</sequence>
<dbReference type="EC" id="2.3.1.8" evidence="6 12"/>
<dbReference type="Pfam" id="PF01515">
    <property type="entry name" value="PTA_PTB"/>
    <property type="match status" value="1"/>
</dbReference>
<proteinExistence type="inferred from homology"/>
<dbReference type="PIRSF" id="PIRSF006107">
    <property type="entry name" value="PhpActrans_proteobac"/>
    <property type="match status" value="1"/>
</dbReference>
<keyword evidence="10 12" id="KW-0012">Acyltransferase</keyword>
<comment type="subcellular location">
    <subcellularLocation>
        <location evidence="1 12">Cytoplasm</location>
    </subcellularLocation>
</comment>
<evidence type="ECO:0000256" key="5">
    <source>
        <dbReference type="ARBA" id="ARBA00011643"/>
    </source>
</evidence>
<dbReference type="UniPathway" id="UPA00340">
    <property type="reaction ID" value="UER00459"/>
</dbReference>
<evidence type="ECO:0000256" key="2">
    <source>
        <dbReference type="ARBA" id="ARBA00004989"/>
    </source>
</evidence>
<keyword evidence="16" id="KW-1185">Reference proteome</keyword>
<evidence type="ECO:0000313" key="16">
    <source>
        <dbReference type="Proteomes" id="UP000326354"/>
    </source>
</evidence>
<dbReference type="InterPro" id="IPR050500">
    <property type="entry name" value="Phos_Acetyltrans/Butyryltrans"/>
</dbReference>
<dbReference type="NCBIfam" id="TIGR00651">
    <property type="entry name" value="pta"/>
    <property type="match status" value="1"/>
</dbReference>
<dbReference type="InterPro" id="IPR016475">
    <property type="entry name" value="P-Actrans_bac"/>
</dbReference>
<evidence type="ECO:0000259" key="14">
    <source>
        <dbReference type="Pfam" id="PF07085"/>
    </source>
</evidence>
<dbReference type="CDD" id="cd03109">
    <property type="entry name" value="DTBS"/>
    <property type="match status" value="1"/>
</dbReference>
<protein>
    <recommendedName>
        <fullName evidence="7 12">Phosphate acetyltransferase</fullName>
        <ecNumber evidence="6 12">2.3.1.8</ecNumber>
    </recommendedName>
    <alternativeName>
        <fullName evidence="11 12">Phosphotransacetylase</fullName>
    </alternativeName>
</protein>
<evidence type="ECO:0000256" key="4">
    <source>
        <dbReference type="ARBA" id="ARBA00009786"/>
    </source>
</evidence>
<dbReference type="FunFam" id="3.40.50.10750:FF:000001">
    <property type="entry name" value="Phosphate acetyltransferase"/>
    <property type="match status" value="1"/>
</dbReference>
<dbReference type="Pfam" id="PF07085">
    <property type="entry name" value="DRTGG"/>
    <property type="match status" value="1"/>
</dbReference>
<organism evidence="15 16">
    <name type="scientific">Uabimicrobium amorphum</name>
    <dbReference type="NCBI Taxonomy" id="2596890"/>
    <lineage>
        <taxon>Bacteria</taxon>
        <taxon>Pseudomonadati</taxon>
        <taxon>Planctomycetota</taxon>
        <taxon>Candidatus Uabimicrobiia</taxon>
        <taxon>Candidatus Uabimicrobiales</taxon>
        <taxon>Candidatus Uabimicrobiaceae</taxon>
        <taxon>Candidatus Uabimicrobium</taxon>
    </lineage>
</organism>
<keyword evidence="8 12" id="KW-0963">Cytoplasm</keyword>
<dbReference type="InterPro" id="IPR004614">
    <property type="entry name" value="P_AcTrfase"/>
</dbReference>
<dbReference type="RefSeq" id="WP_151969169.1">
    <property type="nucleotide sequence ID" value="NZ_AP019860.1"/>
</dbReference>
<evidence type="ECO:0000256" key="11">
    <source>
        <dbReference type="ARBA" id="ARBA00031108"/>
    </source>
</evidence>
<dbReference type="KEGG" id="uam:UABAM_03412"/>
<dbReference type="PANTHER" id="PTHR43356">
    <property type="entry name" value="PHOSPHATE ACETYLTRANSFERASE"/>
    <property type="match status" value="1"/>
</dbReference>
<evidence type="ECO:0000256" key="6">
    <source>
        <dbReference type="ARBA" id="ARBA00012707"/>
    </source>
</evidence>